<evidence type="ECO:0000256" key="3">
    <source>
        <dbReference type="ARBA" id="ARBA00023015"/>
    </source>
</evidence>
<dbReference type="NCBIfam" id="NF003170">
    <property type="entry name" value="PRK04158.1"/>
    <property type="match status" value="1"/>
</dbReference>
<keyword evidence="5 7" id="KW-0804">Transcription</keyword>
<feature type="domain" description="Global transcriptional regulator CodY N-terminal" evidence="8">
    <location>
        <begin position="3"/>
        <end position="178"/>
    </location>
</feature>
<keyword evidence="11" id="KW-1185">Reference proteome</keyword>
<evidence type="ECO:0000256" key="5">
    <source>
        <dbReference type="ARBA" id="ARBA00023163"/>
    </source>
</evidence>
<protein>
    <recommendedName>
        <fullName evidence="6 7">Global transcriptional regulator CodY</fullName>
    </recommendedName>
</protein>
<dbReference type="InterPro" id="IPR013198">
    <property type="entry name" value="GTP_trans_reg_CodY_C"/>
</dbReference>
<keyword evidence="1 7" id="KW-0963">Cytoplasm</keyword>
<comment type="subcellular location">
    <subcellularLocation>
        <location evidence="7">Cytoplasm</location>
    </subcellularLocation>
</comment>
<feature type="region of interest" description="GAF domain" evidence="7">
    <location>
        <begin position="1"/>
        <end position="155"/>
    </location>
</feature>
<dbReference type="GO" id="GO:0003700">
    <property type="term" value="F:DNA-binding transcription factor activity"/>
    <property type="evidence" value="ECO:0007669"/>
    <property type="project" value="InterPro"/>
</dbReference>
<dbReference type="SUPFAM" id="SSF46785">
    <property type="entry name" value="Winged helix' DNA-binding domain"/>
    <property type="match status" value="1"/>
</dbReference>
<evidence type="ECO:0000313" key="10">
    <source>
        <dbReference type="EMBL" id="SMO53549.1"/>
    </source>
</evidence>
<evidence type="ECO:0000256" key="2">
    <source>
        <dbReference type="ARBA" id="ARBA00022491"/>
    </source>
</evidence>
<evidence type="ECO:0000259" key="8">
    <source>
        <dbReference type="Pfam" id="PF06018"/>
    </source>
</evidence>
<dbReference type="InterPro" id="IPR036388">
    <property type="entry name" value="WH-like_DNA-bd_sf"/>
</dbReference>
<proteinExistence type="inferred from homology"/>
<dbReference type="GO" id="GO:0005737">
    <property type="term" value="C:cytoplasm"/>
    <property type="evidence" value="ECO:0007669"/>
    <property type="project" value="UniProtKB-SubCell"/>
</dbReference>
<comment type="similarity">
    <text evidence="7">Belongs to the CodY family.</text>
</comment>
<reference evidence="10 11" key="1">
    <citation type="submission" date="2017-05" db="EMBL/GenBank/DDBJ databases">
        <authorList>
            <person name="Varghese N."/>
            <person name="Submissions S."/>
        </authorList>
    </citation>
    <scope>NUCLEOTIDE SEQUENCE [LARGE SCALE GENOMIC DNA]</scope>
    <source>
        <strain evidence="10 11">DSM 45474</strain>
    </source>
</reference>
<dbReference type="Pfam" id="PF08222">
    <property type="entry name" value="HTH_CodY"/>
    <property type="match status" value="1"/>
</dbReference>
<dbReference type="InterPro" id="IPR014154">
    <property type="entry name" value="CodY"/>
</dbReference>
<evidence type="ECO:0000256" key="7">
    <source>
        <dbReference type="HAMAP-Rule" id="MF_00621"/>
    </source>
</evidence>
<keyword evidence="3 7" id="KW-0805">Transcription regulation</keyword>
<dbReference type="EMBL" id="FXTI01000003">
    <property type="protein sequence ID" value="SMO53549.1"/>
    <property type="molecule type" value="Genomic_DNA"/>
</dbReference>
<dbReference type="Pfam" id="PF06018">
    <property type="entry name" value="CodY"/>
    <property type="match status" value="1"/>
</dbReference>
<dbReference type="HAMAP" id="MF_00621">
    <property type="entry name" value="HTH_type_CodY"/>
    <property type="match status" value="1"/>
</dbReference>
<gene>
    <name evidence="7" type="primary">codY</name>
    <name evidence="10" type="ORF">SAMN06264849_10387</name>
</gene>
<accession>A0A521C2C2</accession>
<keyword evidence="4 7" id="KW-0238">DNA-binding</keyword>
<dbReference type="PANTHER" id="PTHR40062:SF1">
    <property type="entry name" value="GLOBAL TRANSCRIPTIONAL REGULATOR CODY"/>
    <property type="match status" value="1"/>
</dbReference>
<dbReference type="GO" id="GO:0045892">
    <property type="term" value="P:negative regulation of DNA-templated transcription"/>
    <property type="evidence" value="ECO:0007669"/>
    <property type="project" value="UniProtKB-UniRule"/>
</dbReference>
<evidence type="ECO:0000256" key="1">
    <source>
        <dbReference type="ARBA" id="ARBA00022490"/>
    </source>
</evidence>
<sequence>MDLLTKAREINSLLQKTGGQAVSFKEMAEVLEEIILSNIYVVSRKGKILGYGIAQENNVDEMHREVLREGRFPEEYNEQLKSIRETAANLDETSEYSLTHQVGAGHEHRYTTIVPIIGGGERLGTLLLTRFDAPFVEDDLVLAEYGATVVGMEILQMKAEQAEEKARERAMVQLAVDSLSFSELEAVEHIFEELDGMEGILVASKVADRAGITRSVIVNALRKLESAGVIDSRSLGMKGTHIKVLKKQLIPTLEKLKQS</sequence>
<dbReference type="InterPro" id="IPR029016">
    <property type="entry name" value="GAF-like_dom_sf"/>
</dbReference>
<keyword evidence="2 7" id="KW-0678">Repressor</keyword>
<dbReference type="InterPro" id="IPR010312">
    <property type="entry name" value="Transc_reg_CodY_N"/>
</dbReference>
<feature type="DNA-binding region" description="H-T-H motif" evidence="7">
    <location>
        <begin position="203"/>
        <end position="222"/>
    </location>
</feature>
<feature type="domain" description="Global transcriptional regulator CodY C-terminal" evidence="9">
    <location>
        <begin position="198"/>
        <end position="255"/>
    </location>
</feature>
<name>A0A521C2C2_9BACL</name>
<evidence type="ECO:0000313" key="11">
    <source>
        <dbReference type="Proteomes" id="UP000315636"/>
    </source>
</evidence>
<comment type="function">
    <text evidence="7">DNA-binding global transcriptional regulator which is involved in the adaptive response to starvation and acts by directly or indirectly controlling the expression of numerous genes in response to nutrient availability. During rapid exponential growth, CodY is highly active and represses genes whose products allow adaptation to nutrient depletion.</text>
</comment>
<dbReference type="GO" id="GO:0003677">
    <property type="term" value="F:DNA binding"/>
    <property type="evidence" value="ECO:0007669"/>
    <property type="project" value="UniProtKB-UniRule"/>
</dbReference>
<dbReference type="PIRSF" id="PIRSF011572">
    <property type="entry name" value="GTP_sensing_CodY"/>
    <property type="match status" value="1"/>
</dbReference>
<dbReference type="InterPro" id="IPR036390">
    <property type="entry name" value="WH_DNA-bd_sf"/>
</dbReference>
<dbReference type="AlphaFoldDB" id="A0A521C2C2"/>
<dbReference type="GO" id="GO:0005525">
    <property type="term" value="F:GTP binding"/>
    <property type="evidence" value="ECO:0007669"/>
    <property type="project" value="InterPro"/>
</dbReference>
<dbReference type="Proteomes" id="UP000315636">
    <property type="component" value="Unassembled WGS sequence"/>
</dbReference>
<evidence type="ECO:0000256" key="6">
    <source>
        <dbReference type="ARBA" id="ARBA00034538"/>
    </source>
</evidence>
<dbReference type="NCBIfam" id="TIGR02787">
    <property type="entry name" value="codY_Gpos"/>
    <property type="match status" value="1"/>
</dbReference>
<dbReference type="Gene3D" id="3.30.450.40">
    <property type="match status" value="1"/>
</dbReference>
<dbReference type="PANTHER" id="PTHR40062">
    <property type="entry name" value="GTP-SENSING TRANSCRIPTIONAL PLEIOTROPIC REPRESSOR CODY"/>
    <property type="match status" value="1"/>
</dbReference>
<dbReference type="RefSeq" id="WP_142504854.1">
    <property type="nucleotide sequence ID" value="NZ_FXTI01000003.1"/>
</dbReference>
<organism evidence="10 11">
    <name type="scientific">Melghirimyces algeriensis</name>
    <dbReference type="NCBI Taxonomy" id="910412"/>
    <lineage>
        <taxon>Bacteria</taxon>
        <taxon>Bacillati</taxon>
        <taxon>Bacillota</taxon>
        <taxon>Bacilli</taxon>
        <taxon>Bacillales</taxon>
        <taxon>Thermoactinomycetaceae</taxon>
        <taxon>Melghirimyces</taxon>
    </lineage>
</organism>
<dbReference type="Gene3D" id="1.10.10.10">
    <property type="entry name" value="Winged helix-like DNA-binding domain superfamily/Winged helix DNA-binding domain"/>
    <property type="match status" value="1"/>
</dbReference>
<evidence type="ECO:0000259" key="9">
    <source>
        <dbReference type="Pfam" id="PF08222"/>
    </source>
</evidence>
<dbReference type="FunFam" id="1.10.10.10:FF:000034">
    <property type="entry name" value="GTP-sensing transcriptional pleiotropic repressor CodY"/>
    <property type="match status" value="1"/>
</dbReference>
<evidence type="ECO:0000256" key="4">
    <source>
        <dbReference type="ARBA" id="ARBA00023125"/>
    </source>
</evidence>
<dbReference type="OrthoDB" id="2056at2"/>